<dbReference type="EnsemblBacteria" id="CAP15267">
    <property type="protein sequence ID" value="CAP15267"/>
    <property type="gene ID" value="OE_6118F"/>
</dbReference>
<dbReference type="EMBL" id="AM774417">
    <property type="protein sequence ID" value="CAP15267.1"/>
    <property type="molecule type" value="Genomic_DNA"/>
</dbReference>
<feature type="domain" description="Ig-like" evidence="1">
    <location>
        <begin position="50"/>
        <end position="110"/>
    </location>
</feature>
<dbReference type="PROSITE" id="PS51257">
    <property type="entry name" value="PROKAR_LIPOPROTEIN"/>
    <property type="match status" value="1"/>
</dbReference>
<dbReference type="HOGENOM" id="CLU_1870797_0_0_2"/>
<evidence type="ECO:0000259" key="1">
    <source>
        <dbReference type="Pfam" id="PF25942"/>
    </source>
</evidence>
<gene>
    <name evidence="2" type="ordered locus">OE_6118F</name>
</gene>
<dbReference type="Proteomes" id="UP000001321">
    <property type="component" value="Plasmid PHS2"/>
</dbReference>
<name>B0R9I1_HALS3</name>
<evidence type="ECO:0000313" key="3">
    <source>
        <dbReference type="Proteomes" id="UP000001321"/>
    </source>
</evidence>
<protein>
    <recommendedName>
        <fullName evidence="1">Ig-like domain-containing protein</fullName>
    </recommendedName>
</protein>
<proteinExistence type="predicted"/>
<dbReference type="InterPro" id="IPR006311">
    <property type="entry name" value="TAT_signal"/>
</dbReference>
<geneLocation type="plasmid" evidence="2 3">
    <name>PHS2</name>
</geneLocation>
<dbReference type="AlphaFoldDB" id="B0R9I1"/>
<evidence type="ECO:0000313" key="2">
    <source>
        <dbReference type="EMBL" id="CAP15267.1"/>
    </source>
</evidence>
<keyword evidence="2" id="KW-0614">Plasmid</keyword>
<dbReference type="KEGG" id="hsl:OE_6118F"/>
<dbReference type="PROSITE" id="PS51318">
    <property type="entry name" value="TAT"/>
    <property type="match status" value="1"/>
</dbReference>
<organism evidence="2 3">
    <name type="scientific">Halobacterium salinarum (strain ATCC 29341 / DSM 671 / R1)</name>
    <dbReference type="NCBI Taxonomy" id="478009"/>
    <lineage>
        <taxon>Archaea</taxon>
        <taxon>Methanobacteriati</taxon>
        <taxon>Methanobacteriota</taxon>
        <taxon>Stenosarchaea group</taxon>
        <taxon>Halobacteria</taxon>
        <taxon>Halobacteriales</taxon>
        <taxon>Halobacteriaceae</taxon>
        <taxon>Halobacterium</taxon>
        <taxon>Halobacterium salinarum NRC-34001</taxon>
    </lineage>
</organism>
<sequence length="137" mass="15102">MVPSRRAFLRNAGIAAIGGLAGCLTDDTEPKAVIEHIRLENHRRETGYVFTVRILEEDEVLFEEIRELGAAGEGKAYADFESPLSSPGQYTIQVDVDGDSANVDTQSLISESKECLRLQFYLGASTLHHEHTSYGCK</sequence>
<reference evidence="2 3" key="1">
    <citation type="journal article" date="2008" name="Genomics">
        <title>Evolution in the laboratory: the genome of Halobacterium salinarum strain R1 compared to that of strain NRC-1.</title>
        <authorList>
            <person name="Pfeiffer F."/>
            <person name="Schuster S.C."/>
            <person name="Broicher A."/>
            <person name="Falb M."/>
            <person name="Palm P."/>
            <person name="Rodewald K."/>
            <person name="Ruepp A."/>
            <person name="Soppa J."/>
            <person name="Tittor J."/>
            <person name="Oesterhelt D."/>
        </authorList>
    </citation>
    <scope>NUCLEOTIDE SEQUENCE [LARGE SCALE GENOMIC DNA]</scope>
    <source>
        <strain evidence="3">ATCC 29341 / DSM 671 / R1</strain>
        <plasmid evidence="3">Plasmid PHS2</plasmid>
    </source>
</reference>
<dbReference type="Pfam" id="PF25942">
    <property type="entry name" value="Ig_halo"/>
    <property type="match status" value="1"/>
</dbReference>
<accession>B0R9I1</accession>
<dbReference type="InterPro" id="IPR058929">
    <property type="entry name" value="Ig_halo"/>
</dbReference>